<accession>A0AAW8B2F3</accession>
<sequence length="226" mass="24811">MSFDGIIFLLILALIAYFFYWNKKKAQLAFIEKYRFSSSIGKKVQKKYPHLTQDQIDLVIKGLRDYFYICNKAKRRMVAMPSQVVDVAWHEFILFTRPYQAFCKKALGRFLHHTPTEAMRTATLAQDGIKRAWRLACAKSNINPSTPTRLPLLFSIDSLLGIEDGFKYSLDCKDKSSPFYGDGYCAGHIGCASGCAGDSGAPSSSSGFSDGCGGDTSGCGGGCGGD</sequence>
<keyword evidence="1" id="KW-1133">Transmembrane helix</keyword>
<evidence type="ECO:0000256" key="1">
    <source>
        <dbReference type="SAM" id="Phobius"/>
    </source>
</evidence>
<feature type="transmembrane region" description="Helical" evidence="1">
    <location>
        <begin position="6"/>
        <end position="22"/>
    </location>
</feature>
<dbReference type="AlphaFoldDB" id="A0AAW8B2F3"/>
<organism evidence="2 3">
    <name type="scientific">Porticoccus litoralis</name>
    <dbReference type="NCBI Taxonomy" id="434086"/>
    <lineage>
        <taxon>Bacteria</taxon>
        <taxon>Pseudomonadati</taxon>
        <taxon>Pseudomonadota</taxon>
        <taxon>Gammaproteobacteria</taxon>
        <taxon>Cellvibrionales</taxon>
        <taxon>Porticoccaceae</taxon>
        <taxon>Porticoccus</taxon>
    </lineage>
</organism>
<gene>
    <name evidence="2" type="ORF">Q8A57_03140</name>
</gene>
<keyword evidence="1" id="KW-0812">Transmembrane</keyword>
<keyword evidence="3" id="KW-1185">Reference proteome</keyword>
<dbReference type="EMBL" id="JAUUUU010000001">
    <property type="protein sequence ID" value="MDP1519954.1"/>
    <property type="molecule type" value="Genomic_DNA"/>
</dbReference>
<keyword evidence="1" id="KW-0472">Membrane</keyword>
<dbReference type="PIRSF" id="PIRSF032817">
    <property type="entry name" value="UCP032817"/>
    <property type="match status" value="1"/>
</dbReference>
<name>A0AAW8B2F3_9GAMM</name>
<evidence type="ECO:0000313" key="3">
    <source>
        <dbReference type="Proteomes" id="UP001178354"/>
    </source>
</evidence>
<reference evidence="2" key="2">
    <citation type="submission" date="2023-08" db="EMBL/GenBank/DDBJ databases">
        <authorList>
            <person name="Luo J."/>
        </authorList>
    </citation>
    <scope>NUCLEOTIDE SEQUENCE</scope>
    <source>
        <strain evidence="2">DSM 25064</strain>
    </source>
</reference>
<protein>
    <submittedName>
        <fullName evidence="2">Uncharacterized protein</fullName>
    </submittedName>
</protein>
<dbReference type="Proteomes" id="UP001178354">
    <property type="component" value="Unassembled WGS sequence"/>
</dbReference>
<proteinExistence type="predicted"/>
<reference evidence="2" key="1">
    <citation type="journal article" date="2010" name="Int. J. Syst. Evol. Microbiol.">
        <title>Porticoccus litoralis gen. nov., sp. nov., a gammaproteobacterium isolated from the Yellow Sea.</title>
        <authorList>
            <person name="Oh H.M."/>
            <person name="Kim H."/>
            <person name="Kim K.M."/>
            <person name="Min G.S."/>
            <person name="Cho J.C."/>
        </authorList>
    </citation>
    <scope>NUCLEOTIDE SEQUENCE</scope>
    <source>
        <strain evidence="2">DSM 25064</strain>
    </source>
</reference>
<comment type="caution">
    <text evidence="2">The sequence shown here is derived from an EMBL/GenBank/DDBJ whole genome shotgun (WGS) entry which is preliminary data.</text>
</comment>
<dbReference type="InterPro" id="IPR017008">
    <property type="entry name" value="UCP032817-like"/>
</dbReference>
<evidence type="ECO:0000313" key="2">
    <source>
        <dbReference type="EMBL" id="MDP1519954.1"/>
    </source>
</evidence>
<dbReference type="RefSeq" id="WP_305169466.1">
    <property type="nucleotide sequence ID" value="NZ_JAUUUU010000001.1"/>
</dbReference>